<dbReference type="Proteomes" id="UP000472270">
    <property type="component" value="Unassembled WGS sequence"/>
</dbReference>
<feature type="chain" id="PRO_5025346849" description="NFATC2-interacting protein" evidence="5">
    <location>
        <begin position="16"/>
        <end position="92"/>
    </location>
</feature>
<evidence type="ECO:0000256" key="5">
    <source>
        <dbReference type="SAM" id="SignalP"/>
    </source>
</evidence>
<dbReference type="GO" id="GO:0045944">
    <property type="term" value="P:positive regulation of transcription by RNA polymerase II"/>
    <property type="evidence" value="ECO:0007669"/>
    <property type="project" value="TreeGrafter"/>
</dbReference>
<dbReference type="PANTHER" id="PTHR47187:SF1">
    <property type="entry name" value="NFATC2-INTERACTING PROTEIN"/>
    <property type="match status" value="1"/>
</dbReference>
<evidence type="ECO:0000256" key="2">
    <source>
        <dbReference type="ARBA" id="ARBA00023242"/>
    </source>
</evidence>
<dbReference type="InterPro" id="IPR029071">
    <property type="entry name" value="Ubiquitin-like_domsf"/>
</dbReference>
<keyword evidence="8" id="KW-1185">Reference proteome</keyword>
<evidence type="ECO:0000259" key="6">
    <source>
        <dbReference type="Pfam" id="PF11976"/>
    </source>
</evidence>
<keyword evidence="2" id="KW-0539">Nucleus</keyword>
<reference evidence="7" key="2">
    <citation type="submission" date="2025-09" db="UniProtKB">
        <authorList>
            <consortium name="Ensembl"/>
        </authorList>
    </citation>
    <scope>IDENTIFICATION</scope>
</reference>
<dbReference type="InterPro" id="IPR022617">
    <property type="entry name" value="Rad60/SUMO-like_dom"/>
</dbReference>
<organism evidence="7 8">
    <name type="scientific">Sinocyclocheilus rhinocerous</name>
    <dbReference type="NCBI Taxonomy" id="307959"/>
    <lineage>
        <taxon>Eukaryota</taxon>
        <taxon>Metazoa</taxon>
        <taxon>Chordata</taxon>
        <taxon>Craniata</taxon>
        <taxon>Vertebrata</taxon>
        <taxon>Euteleostomi</taxon>
        <taxon>Actinopterygii</taxon>
        <taxon>Neopterygii</taxon>
        <taxon>Teleostei</taxon>
        <taxon>Ostariophysi</taxon>
        <taxon>Cypriniformes</taxon>
        <taxon>Cyprinidae</taxon>
        <taxon>Cyprininae</taxon>
        <taxon>Sinocyclocheilus</taxon>
    </lineage>
</organism>
<reference evidence="7" key="1">
    <citation type="submission" date="2025-08" db="UniProtKB">
        <authorList>
            <consortium name="Ensembl"/>
        </authorList>
    </citation>
    <scope>IDENTIFICATION</scope>
</reference>
<name>A0A673GWE2_9TELE</name>
<keyword evidence="5" id="KW-0732">Signal</keyword>
<sequence>MRFHFFLSLWSVTSSWCIKKICKFAKAKYSTVIVHFFLKNAPLGSILSQYVSGLSASARWKAKFIFDGSRVSYNQTPADLDMEDGDVIEVWA</sequence>
<dbReference type="Pfam" id="PF11976">
    <property type="entry name" value="Rad60-SLD"/>
    <property type="match status" value="1"/>
</dbReference>
<comment type="subcellular location">
    <subcellularLocation>
        <location evidence="1">Nucleus</location>
    </subcellularLocation>
</comment>
<evidence type="ECO:0000256" key="4">
    <source>
        <dbReference type="ARBA" id="ARBA00042764"/>
    </source>
</evidence>
<dbReference type="GO" id="GO:0005634">
    <property type="term" value="C:nucleus"/>
    <property type="evidence" value="ECO:0007669"/>
    <property type="project" value="UniProtKB-SubCell"/>
</dbReference>
<dbReference type="AlphaFoldDB" id="A0A673GWE2"/>
<dbReference type="SUPFAM" id="SSF54236">
    <property type="entry name" value="Ubiquitin-like"/>
    <property type="match status" value="1"/>
</dbReference>
<accession>A0A673GWE2</accession>
<dbReference type="PANTHER" id="PTHR47187">
    <property type="entry name" value="NFATC2-INTERACTING PROTEIN"/>
    <property type="match status" value="1"/>
</dbReference>
<dbReference type="Gene3D" id="3.10.20.90">
    <property type="entry name" value="Phosphatidylinositol 3-kinase Catalytic Subunit, Chain A, domain 1"/>
    <property type="match status" value="1"/>
</dbReference>
<proteinExistence type="predicted"/>
<protein>
    <recommendedName>
        <fullName evidence="3">NFATC2-interacting protein</fullName>
    </recommendedName>
    <alternativeName>
        <fullName evidence="4">Nuclear factor of activated T-cells, cytoplasmic 2-interacting protein</fullName>
    </alternativeName>
</protein>
<dbReference type="InterPro" id="IPR052324">
    <property type="entry name" value="NFATC2-Int_DNA_Repair"/>
</dbReference>
<evidence type="ECO:0000256" key="3">
    <source>
        <dbReference type="ARBA" id="ARBA00039921"/>
    </source>
</evidence>
<evidence type="ECO:0000256" key="1">
    <source>
        <dbReference type="ARBA" id="ARBA00004123"/>
    </source>
</evidence>
<evidence type="ECO:0000313" key="7">
    <source>
        <dbReference type="Ensembl" id="ENSSRHP00000018052.1"/>
    </source>
</evidence>
<feature type="signal peptide" evidence="5">
    <location>
        <begin position="1"/>
        <end position="15"/>
    </location>
</feature>
<evidence type="ECO:0000313" key="8">
    <source>
        <dbReference type="Proteomes" id="UP000472270"/>
    </source>
</evidence>
<feature type="domain" description="Rad60/SUMO-like" evidence="6">
    <location>
        <begin position="41"/>
        <end position="90"/>
    </location>
</feature>
<dbReference type="Ensembl" id="ENSSRHT00000018624.1">
    <property type="protein sequence ID" value="ENSSRHP00000018052.1"/>
    <property type="gene ID" value="ENSSRHG00000009812.1"/>
</dbReference>